<comment type="caution">
    <text evidence="3">The sequence shown here is derived from an EMBL/GenBank/DDBJ whole genome shotgun (WGS) entry which is preliminary data.</text>
</comment>
<dbReference type="SUPFAM" id="SSF55811">
    <property type="entry name" value="Nudix"/>
    <property type="match status" value="1"/>
</dbReference>
<name>A0A0R2E472_9LACO</name>
<evidence type="ECO:0000313" key="3">
    <source>
        <dbReference type="EMBL" id="KRN10390.1"/>
    </source>
</evidence>
<dbReference type="Gene3D" id="3.90.79.10">
    <property type="entry name" value="Nucleoside Triphosphate Pyrophosphohydrolase"/>
    <property type="match status" value="1"/>
</dbReference>
<dbReference type="AlphaFoldDB" id="A0A0R2E472"/>
<dbReference type="GeneID" id="98316256"/>
<dbReference type="PROSITE" id="PS00893">
    <property type="entry name" value="NUDIX_BOX"/>
    <property type="match status" value="1"/>
</dbReference>
<feature type="domain" description="Nudix hydrolase" evidence="2">
    <location>
        <begin position="48"/>
        <end position="177"/>
    </location>
</feature>
<reference evidence="3 4" key="1">
    <citation type="journal article" date="2015" name="Genome Announc.">
        <title>Expanding the biotechnology potential of lactobacilli through comparative genomics of 213 strains and associated genera.</title>
        <authorList>
            <person name="Sun Z."/>
            <person name="Harris H.M."/>
            <person name="McCann A."/>
            <person name="Guo C."/>
            <person name="Argimon S."/>
            <person name="Zhang W."/>
            <person name="Yang X."/>
            <person name="Jeffery I.B."/>
            <person name="Cooney J.C."/>
            <person name="Kagawa T.F."/>
            <person name="Liu W."/>
            <person name="Song Y."/>
            <person name="Salvetti E."/>
            <person name="Wrobel A."/>
            <person name="Rasinkangas P."/>
            <person name="Parkhill J."/>
            <person name="Rea M.C."/>
            <person name="O'Sullivan O."/>
            <person name="Ritari J."/>
            <person name="Douillard F.P."/>
            <person name="Paul Ross R."/>
            <person name="Yang R."/>
            <person name="Briner A.E."/>
            <person name="Felis G.E."/>
            <person name="de Vos W.M."/>
            <person name="Barrangou R."/>
            <person name="Klaenhammer T.R."/>
            <person name="Caufield P.W."/>
            <person name="Cui Y."/>
            <person name="Zhang H."/>
            <person name="O'Toole P.W."/>
        </authorList>
    </citation>
    <scope>NUCLEOTIDE SEQUENCE [LARGE SCALE GENOMIC DNA]</scope>
    <source>
        <strain evidence="3 4">DSM 20444</strain>
    </source>
</reference>
<proteinExistence type="predicted"/>
<dbReference type="PROSITE" id="PS51462">
    <property type="entry name" value="NUDIX"/>
    <property type="match status" value="1"/>
</dbReference>
<dbReference type="GO" id="GO:0016787">
    <property type="term" value="F:hydrolase activity"/>
    <property type="evidence" value="ECO:0007669"/>
    <property type="project" value="UniProtKB-KW"/>
</dbReference>
<dbReference type="RefSeq" id="WP_010077766.1">
    <property type="nucleotide sequence ID" value="NZ_AYYH01000010.1"/>
</dbReference>
<dbReference type="InterPro" id="IPR000086">
    <property type="entry name" value="NUDIX_hydrolase_dom"/>
</dbReference>
<dbReference type="Proteomes" id="UP000050898">
    <property type="component" value="Unassembled WGS sequence"/>
</dbReference>
<accession>A0A0R2E472</accession>
<organism evidence="3 4">
    <name type="scientific">Liquorilactobacillus mali KCTC 3596 = DSM 20444</name>
    <dbReference type="NCBI Taxonomy" id="1046596"/>
    <lineage>
        <taxon>Bacteria</taxon>
        <taxon>Bacillati</taxon>
        <taxon>Bacillota</taxon>
        <taxon>Bacilli</taxon>
        <taxon>Lactobacillales</taxon>
        <taxon>Lactobacillaceae</taxon>
        <taxon>Liquorilactobacillus</taxon>
    </lineage>
</organism>
<keyword evidence="4" id="KW-1185">Reference proteome</keyword>
<evidence type="ECO:0000256" key="1">
    <source>
        <dbReference type="ARBA" id="ARBA00022801"/>
    </source>
</evidence>
<sequence>MEFYKKIGELMMNETGYSDNFDESWDIYNERLQKTGVKKRRDTLAKGEFHLVVGVFIFDNNNNVLLQKRTLTKLSNPGKWQESAGGSVLKDENVYQAARREVGEELGIELQVNKDSLFFREFRKNWITFWFAATTNFEIANLDIQESEVDEVETVEIIKAIDLLKNKGIDNTWEILQVIAGKFE</sequence>
<dbReference type="InterPro" id="IPR020084">
    <property type="entry name" value="NUDIX_hydrolase_CS"/>
</dbReference>
<dbReference type="PANTHER" id="PTHR10885">
    <property type="entry name" value="ISOPENTENYL-DIPHOSPHATE DELTA-ISOMERASE"/>
    <property type="match status" value="1"/>
</dbReference>
<dbReference type="Pfam" id="PF00293">
    <property type="entry name" value="NUDIX"/>
    <property type="match status" value="1"/>
</dbReference>
<protein>
    <submittedName>
        <fullName evidence="3">NUDIX family hydrolase</fullName>
    </submittedName>
</protein>
<evidence type="ECO:0000259" key="2">
    <source>
        <dbReference type="PROSITE" id="PS51462"/>
    </source>
</evidence>
<evidence type="ECO:0000313" key="4">
    <source>
        <dbReference type="Proteomes" id="UP000050898"/>
    </source>
</evidence>
<dbReference type="PANTHER" id="PTHR10885:SF0">
    <property type="entry name" value="ISOPENTENYL-DIPHOSPHATE DELTA-ISOMERASE"/>
    <property type="match status" value="1"/>
</dbReference>
<dbReference type="InterPro" id="IPR015797">
    <property type="entry name" value="NUDIX_hydrolase-like_dom_sf"/>
</dbReference>
<dbReference type="EMBL" id="AYYH01000010">
    <property type="protein sequence ID" value="KRN10390.1"/>
    <property type="molecule type" value="Genomic_DNA"/>
</dbReference>
<gene>
    <name evidence="3" type="ORF">FD00_GL000155</name>
</gene>
<keyword evidence="1 3" id="KW-0378">Hydrolase</keyword>
<dbReference type="PATRIC" id="fig|1046596.6.peg.158"/>